<comment type="similarity">
    <text evidence="2 6">Belongs to the glycosyl hydrolase 30 family.</text>
</comment>
<feature type="domain" description="Glycosyl hydrolase family 30 TIM-barrel" evidence="8">
    <location>
        <begin position="241"/>
        <end position="422"/>
    </location>
</feature>
<evidence type="ECO:0000256" key="6">
    <source>
        <dbReference type="RuleBase" id="RU361188"/>
    </source>
</evidence>
<comment type="caution">
    <text evidence="9">The sequence shown here is derived from an EMBL/GenBank/DDBJ whole genome shotgun (WGS) entry which is preliminary data.</text>
</comment>
<evidence type="ECO:0000313" key="9">
    <source>
        <dbReference type="EMBL" id="KAJ8891529.1"/>
    </source>
</evidence>
<gene>
    <name evidence="9" type="ORF">PR048_004057</name>
</gene>
<dbReference type="InterPro" id="IPR001139">
    <property type="entry name" value="Glyco_hydro_30"/>
</dbReference>
<dbReference type="Proteomes" id="UP001159363">
    <property type="component" value="Chromosome 2"/>
</dbReference>
<evidence type="ECO:0000313" key="10">
    <source>
        <dbReference type="Proteomes" id="UP001159363"/>
    </source>
</evidence>
<evidence type="ECO:0000256" key="2">
    <source>
        <dbReference type="ARBA" id="ARBA00005382"/>
    </source>
</evidence>
<keyword evidence="6" id="KW-0326">Glycosidase</keyword>
<dbReference type="PANTHER" id="PTHR11069:SF23">
    <property type="entry name" value="LYSOSOMAL ACID GLUCOSYLCERAMIDASE"/>
    <property type="match status" value="1"/>
</dbReference>
<keyword evidence="6" id="KW-0443">Lipid metabolism</keyword>
<dbReference type="SUPFAM" id="SSF51011">
    <property type="entry name" value="Glycosyl hydrolase domain"/>
    <property type="match status" value="1"/>
</dbReference>
<proteinExistence type="inferred from homology"/>
<evidence type="ECO:0000256" key="7">
    <source>
        <dbReference type="SAM" id="SignalP"/>
    </source>
</evidence>
<feature type="domain" description="Glycosyl hydrolase family 30 TIM-barrel" evidence="8">
    <location>
        <begin position="109"/>
        <end position="194"/>
    </location>
</feature>
<evidence type="ECO:0000256" key="5">
    <source>
        <dbReference type="ARBA" id="ARBA00022801"/>
    </source>
</evidence>
<name>A0ABQ9I4E9_9NEOP</name>
<feature type="signal peptide" evidence="7">
    <location>
        <begin position="1"/>
        <end position="20"/>
    </location>
</feature>
<feature type="chain" id="PRO_5046851917" description="Glucosylceramidase" evidence="7">
    <location>
        <begin position="21"/>
        <end position="437"/>
    </location>
</feature>
<evidence type="ECO:0000256" key="1">
    <source>
        <dbReference type="ARBA" id="ARBA00001013"/>
    </source>
</evidence>
<dbReference type="EC" id="3.2.1.45" evidence="3 6"/>
<dbReference type="InterPro" id="IPR017853">
    <property type="entry name" value="GH"/>
</dbReference>
<evidence type="ECO:0000256" key="4">
    <source>
        <dbReference type="ARBA" id="ARBA00022729"/>
    </source>
</evidence>
<dbReference type="Pfam" id="PF02055">
    <property type="entry name" value="Glyco_hydro_30"/>
    <property type="match status" value="2"/>
</dbReference>
<protein>
    <recommendedName>
        <fullName evidence="3 6">Glucosylceramidase</fullName>
        <ecNumber evidence="3 6">3.2.1.45</ecNumber>
    </recommendedName>
</protein>
<keyword evidence="4 7" id="KW-0732">Signal</keyword>
<comment type="catalytic activity">
    <reaction evidence="1">
        <text>a beta-D-glucosyl-(1&lt;-&gt;1')-N-acylsphing-4-enine + H2O = an N-acylsphing-4-enine + D-glucose</text>
        <dbReference type="Rhea" id="RHEA:13269"/>
        <dbReference type="ChEBI" id="CHEBI:4167"/>
        <dbReference type="ChEBI" id="CHEBI:15377"/>
        <dbReference type="ChEBI" id="CHEBI:22801"/>
        <dbReference type="ChEBI" id="CHEBI:52639"/>
        <dbReference type="EC" id="3.2.1.45"/>
    </reaction>
    <physiologicalReaction direction="left-to-right" evidence="1">
        <dbReference type="Rhea" id="RHEA:13270"/>
    </physiologicalReaction>
</comment>
<keyword evidence="6" id="KW-0746">Sphingolipid metabolism</keyword>
<reference evidence="9 10" key="1">
    <citation type="submission" date="2023-02" db="EMBL/GenBank/DDBJ databases">
        <title>LHISI_Scaffold_Assembly.</title>
        <authorList>
            <person name="Stuart O.P."/>
            <person name="Cleave R."/>
            <person name="Magrath M.J.L."/>
            <person name="Mikheyev A.S."/>
        </authorList>
    </citation>
    <scope>NUCLEOTIDE SEQUENCE [LARGE SCALE GENOMIC DNA]</scope>
    <source>
        <strain evidence="9">Daus_M_001</strain>
        <tissue evidence="9">Leg muscle</tissue>
    </source>
</reference>
<keyword evidence="5 6" id="KW-0378">Hydrolase</keyword>
<dbReference type="InterPro" id="IPR033453">
    <property type="entry name" value="Glyco_hydro_30_TIM-barrel"/>
</dbReference>
<dbReference type="PANTHER" id="PTHR11069">
    <property type="entry name" value="GLUCOSYLCERAMIDASE"/>
    <property type="match status" value="1"/>
</dbReference>
<evidence type="ECO:0000256" key="3">
    <source>
        <dbReference type="ARBA" id="ARBA00012658"/>
    </source>
</evidence>
<sequence>MWARITLAVVFAAYVTGGLAAQRCVPRSYGYSSVVCVCNATYCDTVASTTSAQLATGGVRHYSSTKAGKRLELAITKFYPTPRGKVARRKLISRAAFRVNQGQRYQEIFGFGGAATDAATINTYSLSARVAEKLIRSYFGKEGIGYTLVRVPVGSSDFSAHYYGYTDHYPEDITLRHFNLSMEDFQYKAALQAASWTTARLALLPGGDFGGHVVRLLAFHLGEPGSIPGRASSRSSRVGIMPFIKRAKQMSPFPVKLIATPWSAPDWMKVINHTTNVNWLRKGLFKVYADLYVRFLDGYEAEGLDFWGLTPQNEPSEGIATGKFNKMGWTTEDMITFLVRDFCPLLKERGHGGVKVMINDDQRRDVAEWLKTYNNEDVYECAAGMAVHWYKDQETPAAVLSEAHRLYPHKFLLYTEACFGKDAALCPRSSALKNLCP</sequence>
<dbReference type="Gene3D" id="3.20.20.80">
    <property type="entry name" value="Glycosidases"/>
    <property type="match status" value="2"/>
</dbReference>
<dbReference type="EMBL" id="JARBHB010000002">
    <property type="protein sequence ID" value="KAJ8891529.1"/>
    <property type="molecule type" value="Genomic_DNA"/>
</dbReference>
<keyword evidence="10" id="KW-1185">Reference proteome</keyword>
<organism evidence="9 10">
    <name type="scientific">Dryococelus australis</name>
    <dbReference type="NCBI Taxonomy" id="614101"/>
    <lineage>
        <taxon>Eukaryota</taxon>
        <taxon>Metazoa</taxon>
        <taxon>Ecdysozoa</taxon>
        <taxon>Arthropoda</taxon>
        <taxon>Hexapoda</taxon>
        <taxon>Insecta</taxon>
        <taxon>Pterygota</taxon>
        <taxon>Neoptera</taxon>
        <taxon>Polyneoptera</taxon>
        <taxon>Phasmatodea</taxon>
        <taxon>Verophasmatodea</taxon>
        <taxon>Anareolatae</taxon>
        <taxon>Phasmatidae</taxon>
        <taxon>Eurycanthinae</taxon>
        <taxon>Dryococelus</taxon>
    </lineage>
</organism>
<accession>A0ABQ9I4E9</accession>
<dbReference type="SUPFAM" id="SSF51445">
    <property type="entry name" value="(Trans)glycosidases"/>
    <property type="match status" value="2"/>
</dbReference>
<evidence type="ECO:0000259" key="8">
    <source>
        <dbReference type="Pfam" id="PF02055"/>
    </source>
</evidence>